<evidence type="ECO:0000256" key="3">
    <source>
        <dbReference type="ARBA" id="ARBA00022989"/>
    </source>
</evidence>
<evidence type="ECO:0000256" key="5">
    <source>
        <dbReference type="ARBA" id="ARBA00023136"/>
    </source>
</evidence>
<dbReference type="SUPFAM" id="SSF52343">
    <property type="entry name" value="Ferredoxin reductase-like, C-terminal NADP-linked domain"/>
    <property type="match status" value="1"/>
</dbReference>
<dbReference type="Pfam" id="PF08022">
    <property type="entry name" value="FAD_binding_8"/>
    <property type="match status" value="1"/>
</dbReference>
<name>G0V075_TRYCI</name>
<dbReference type="InterPro" id="IPR050369">
    <property type="entry name" value="RBOH/FRE"/>
</dbReference>
<feature type="transmembrane region" description="Helical" evidence="6">
    <location>
        <begin position="323"/>
        <end position="341"/>
    </location>
</feature>
<dbReference type="Pfam" id="PF08030">
    <property type="entry name" value="NAD_binding_6"/>
    <property type="match status" value="1"/>
</dbReference>
<dbReference type="PROSITE" id="PS51384">
    <property type="entry name" value="FAD_FR"/>
    <property type="match status" value="1"/>
</dbReference>
<dbReference type="SUPFAM" id="SSF63380">
    <property type="entry name" value="Riboflavin synthase domain-like"/>
    <property type="match status" value="1"/>
</dbReference>
<evidence type="ECO:0000256" key="6">
    <source>
        <dbReference type="SAM" id="Phobius"/>
    </source>
</evidence>
<dbReference type="PANTHER" id="PTHR11972:SF69">
    <property type="entry name" value="FERRIC REDUCTION OXIDASE 6-RELATED"/>
    <property type="match status" value="1"/>
</dbReference>
<keyword evidence="5 6" id="KW-0472">Membrane</keyword>
<evidence type="ECO:0000256" key="2">
    <source>
        <dbReference type="ARBA" id="ARBA00022692"/>
    </source>
</evidence>
<feature type="transmembrane region" description="Helical" evidence="6">
    <location>
        <begin position="20"/>
        <end position="41"/>
    </location>
</feature>
<dbReference type="InterPro" id="IPR039261">
    <property type="entry name" value="FNR_nucleotide-bd"/>
</dbReference>
<proteinExistence type="predicted"/>
<feature type="transmembrane region" description="Helical" evidence="6">
    <location>
        <begin position="97"/>
        <end position="118"/>
    </location>
</feature>
<dbReference type="AlphaFoldDB" id="G0V075"/>
<protein>
    <submittedName>
        <fullName evidence="8">Putative ferric reductase</fullName>
    </submittedName>
</protein>
<feature type="transmembrane region" description="Helical" evidence="6">
    <location>
        <begin position="199"/>
        <end position="218"/>
    </location>
</feature>
<keyword evidence="4" id="KW-0560">Oxidoreductase</keyword>
<dbReference type="GO" id="GO:0005886">
    <property type="term" value="C:plasma membrane"/>
    <property type="evidence" value="ECO:0007669"/>
    <property type="project" value="TreeGrafter"/>
</dbReference>
<feature type="transmembrane region" description="Helical" evidence="6">
    <location>
        <begin position="405"/>
        <end position="423"/>
    </location>
</feature>
<dbReference type="PANTHER" id="PTHR11972">
    <property type="entry name" value="NADPH OXIDASE"/>
    <property type="match status" value="1"/>
</dbReference>
<dbReference type="InterPro" id="IPR013121">
    <property type="entry name" value="Fe_red_NAD-bd_6"/>
</dbReference>
<sequence>MEDKLLPQMPRETGVLSHALRFVFMGCFNIIVAVFGLSTWFKADLFTVLGPYPSGWAGYDVRSLVGLLMFTIFFPPGIILVYVGITTVASFKSHMQSLALLTALGFVLIAVGSIGVVWGSETLKCFIILCPGTTEHNEAVYRPEAGVAFRSGLGLAFLFSLVPCGTLLLVKAGRRAFGDNAFNGTQSDRRSCWSSTISWTYLLSLTFIVFWFIISLYMPNSLESFLPMRIAKNAMIISSHNYTLCRTEPHRYTCPDFPWSWVYTRNLIWSDSLVLKLYPSNIFFYGYMLLLLTVAALARCYAIGRKFTKSRNRTFRGFTHGEMGFLFLTAAMLAMFFLYWVRGHNYKGRYNDISDNTILSEQWFRSFGQLSIAFLSLCILPVSRYSIMHLILGTSWESSIWAHKLFGYGVLTGTIGHIVGWFIRCGEVGSFPQCAFTVPVVESIVYRDDYTIPLITVISLIFLISMGVLSVEPLRRRCYELFYYPHITGFYVMTPVVLWHAAAAWEFFLPGLTLWLVDWMMRLYRRGSPVEVVSAVTCGSFVEICFRQASLRASPGQYVFVNVPDLSLLQWHPFSVKCEGKGYYTLYVKSMGENTWTEGLLSLVKERGWRFTINVEGPCGHIFKLDDYKNIIFVAGGIGITPCASLYSYIQDQAAVNPRGPTVKLLWSLRDAELLTMMSYLFCEIDAVENYITSAVEELPFESIELFFTGNDRVRCMPTSVVVVHERLDVSTRVPQLIRKEDVRDTLIFVCGPPTLVEVTRNIANSMGVSFHEEVFLL</sequence>
<evidence type="ECO:0000313" key="8">
    <source>
        <dbReference type="EMBL" id="CCC95045.1"/>
    </source>
</evidence>
<organism evidence="8">
    <name type="scientific">Trypanosoma congolense (strain IL3000)</name>
    <dbReference type="NCBI Taxonomy" id="1068625"/>
    <lineage>
        <taxon>Eukaryota</taxon>
        <taxon>Discoba</taxon>
        <taxon>Euglenozoa</taxon>
        <taxon>Kinetoplastea</taxon>
        <taxon>Metakinetoplastina</taxon>
        <taxon>Trypanosomatida</taxon>
        <taxon>Trypanosomatidae</taxon>
        <taxon>Trypanosoma</taxon>
        <taxon>Nannomonas</taxon>
    </lineage>
</organism>
<feature type="transmembrane region" description="Helical" evidence="6">
    <location>
        <begin position="282"/>
        <end position="302"/>
    </location>
</feature>
<keyword evidence="3 6" id="KW-1133">Transmembrane helix</keyword>
<gene>
    <name evidence="8" type="ORF">TCIL3000_11_4500</name>
</gene>
<evidence type="ECO:0000256" key="1">
    <source>
        <dbReference type="ARBA" id="ARBA00004141"/>
    </source>
</evidence>
<dbReference type="InterPro" id="IPR017927">
    <property type="entry name" value="FAD-bd_FR_type"/>
</dbReference>
<keyword evidence="2 6" id="KW-0812">Transmembrane</keyword>
<feature type="transmembrane region" description="Helical" evidence="6">
    <location>
        <begin position="147"/>
        <end position="170"/>
    </location>
</feature>
<dbReference type="EMBL" id="HE575324">
    <property type="protein sequence ID" value="CCC95045.1"/>
    <property type="molecule type" value="Genomic_DNA"/>
</dbReference>
<dbReference type="CDD" id="cd06186">
    <property type="entry name" value="NOX_Duox_like_FAD_NADP"/>
    <property type="match status" value="1"/>
</dbReference>
<dbReference type="Pfam" id="PF01794">
    <property type="entry name" value="Ferric_reduct"/>
    <property type="match status" value="1"/>
</dbReference>
<dbReference type="VEuPathDB" id="TriTrypDB:TcIL3000.11.4500"/>
<evidence type="ECO:0000259" key="7">
    <source>
        <dbReference type="PROSITE" id="PS51384"/>
    </source>
</evidence>
<feature type="transmembrane region" description="Helical" evidence="6">
    <location>
        <begin position="450"/>
        <end position="469"/>
    </location>
</feature>
<dbReference type="InterPro" id="IPR013112">
    <property type="entry name" value="FAD-bd_8"/>
</dbReference>
<dbReference type="SFLD" id="SFLDG01168">
    <property type="entry name" value="Ferric_reductase_subgroup_(FRE"/>
    <property type="match status" value="1"/>
</dbReference>
<comment type="subcellular location">
    <subcellularLocation>
        <location evidence="1">Membrane</location>
        <topology evidence="1">Multi-pass membrane protein</topology>
    </subcellularLocation>
</comment>
<feature type="transmembrane region" description="Helical" evidence="6">
    <location>
        <begin position="370"/>
        <end position="393"/>
    </location>
</feature>
<dbReference type="SFLD" id="SFLDS00052">
    <property type="entry name" value="Ferric_Reductase_Domain"/>
    <property type="match status" value="1"/>
</dbReference>
<dbReference type="GO" id="GO:0016491">
    <property type="term" value="F:oxidoreductase activity"/>
    <property type="evidence" value="ECO:0007669"/>
    <property type="project" value="UniProtKB-KW"/>
</dbReference>
<feature type="transmembrane region" description="Helical" evidence="6">
    <location>
        <begin position="61"/>
        <end position="85"/>
    </location>
</feature>
<dbReference type="Gene3D" id="3.40.50.80">
    <property type="entry name" value="Nucleotide-binding domain of ferredoxin-NADP reductase (FNR) module"/>
    <property type="match status" value="1"/>
</dbReference>
<evidence type="ECO:0000256" key="4">
    <source>
        <dbReference type="ARBA" id="ARBA00023002"/>
    </source>
</evidence>
<feature type="domain" description="FAD-binding FR-type" evidence="7">
    <location>
        <begin position="523"/>
        <end position="625"/>
    </location>
</feature>
<dbReference type="InterPro" id="IPR017938">
    <property type="entry name" value="Riboflavin_synthase-like_b-brl"/>
</dbReference>
<reference evidence="8" key="1">
    <citation type="journal article" date="2012" name="Proc. Natl. Acad. Sci. U.S.A.">
        <title>Antigenic diversity is generated by distinct evolutionary mechanisms in African trypanosome species.</title>
        <authorList>
            <person name="Jackson A.P."/>
            <person name="Berry A."/>
            <person name="Aslett M."/>
            <person name="Allison H.C."/>
            <person name="Burton P."/>
            <person name="Vavrova-Anderson J."/>
            <person name="Brown R."/>
            <person name="Browne H."/>
            <person name="Corton N."/>
            <person name="Hauser H."/>
            <person name="Gamble J."/>
            <person name="Gilderthorp R."/>
            <person name="Marcello L."/>
            <person name="McQuillan J."/>
            <person name="Otto T.D."/>
            <person name="Quail M.A."/>
            <person name="Sanders M.J."/>
            <person name="van Tonder A."/>
            <person name="Ginger M.L."/>
            <person name="Field M.C."/>
            <person name="Barry J.D."/>
            <person name="Hertz-Fowler C."/>
            <person name="Berriman M."/>
        </authorList>
    </citation>
    <scope>NUCLEOTIDE SEQUENCE</scope>
    <source>
        <strain evidence="8">IL3000</strain>
    </source>
</reference>
<dbReference type="PRINTS" id="PR00406">
    <property type="entry name" value="CYTB5RDTASE"/>
</dbReference>
<feature type="transmembrane region" description="Helical" evidence="6">
    <location>
        <begin position="481"/>
        <end position="501"/>
    </location>
</feature>
<dbReference type="InterPro" id="IPR013130">
    <property type="entry name" value="Fe3_Rdtase_TM_dom"/>
</dbReference>
<accession>G0V075</accession>